<dbReference type="EMBL" id="JAGKHQ010001654">
    <property type="protein sequence ID" value="KAG7454131.1"/>
    <property type="molecule type" value="Genomic_DNA"/>
</dbReference>
<keyword evidence="3" id="KW-1185">Reference proteome</keyword>
<comment type="caution">
    <text evidence="2">The sequence shown here is derived from an EMBL/GenBank/DDBJ whole genome shotgun (WGS) entry which is preliminary data.</text>
</comment>
<name>A0AAV6PE52_SOLSE</name>
<feature type="region of interest" description="Disordered" evidence="1">
    <location>
        <begin position="1"/>
        <end position="43"/>
    </location>
</feature>
<organism evidence="2 3">
    <name type="scientific">Solea senegalensis</name>
    <name type="common">Senegalese sole</name>
    <dbReference type="NCBI Taxonomy" id="28829"/>
    <lineage>
        <taxon>Eukaryota</taxon>
        <taxon>Metazoa</taxon>
        <taxon>Chordata</taxon>
        <taxon>Craniata</taxon>
        <taxon>Vertebrata</taxon>
        <taxon>Euteleostomi</taxon>
        <taxon>Actinopterygii</taxon>
        <taxon>Neopterygii</taxon>
        <taxon>Teleostei</taxon>
        <taxon>Neoteleostei</taxon>
        <taxon>Acanthomorphata</taxon>
        <taxon>Carangaria</taxon>
        <taxon>Pleuronectiformes</taxon>
        <taxon>Pleuronectoidei</taxon>
        <taxon>Soleidae</taxon>
        <taxon>Solea</taxon>
    </lineage>
</organism>
<dbReference type="Proteomes" id="UP000693946">
    <property type="component" value="Unassembled WGS sequence"/>
</dbReference>
<gene>
    <name evidence="2" type="ORF">JOB18_046005</name>
</gene>
<protein>
    <submittedName>
        <fullName evidence="2">Uncharacterized protein</fullName>
    </submittedName>
</protein>
<accession>A0AAV6PE52</accession>
<proteinExistence type="predicted"/>
<reference evidence="2 3" key="1">
    <citation type="journal article" date="2021" name="Sci. Rep.">
        <title>Chromosome anchoring in Senegalese sole (Solea senegalensis) reveals sex-associated markers and genome rearrangements in flatfish.</title>
        <authorList>
            <person name="Guerrero-Cozar I."/>
            <person name="Gomez-Garrido J."/>
            <person name="Berbel C."/>
            <person name="Martinez-Blanch J.F."/>
            <person name="Alioto T."/>
            <person name="Claros M.G."/>
            <person name="Gagnaire P.A."/>
            <person name="Manchado M."/>
        </authorList>
    </citation>
    <scope>NUCLEOTIDE SEQUENCE [LARGE SCALE GENOMIC DNA]</scope>
    <source>
        <strain evidence="2">Sse05_10M</strain>
    </source>
</reference>
<feature type="non-terminal residue" evidence="2">
    <location>
        <position position="88"/>
    </location>
</feature>
<feature type="compositionally biased region" description="Low complexity" evidence="1">
    <location>
        <begin position="34"/>
        <end position="43"/>
    </location>
</feature>
<evidence type="ECO:0000313" key="2">
    <source>
        <dbReference type="EMBL" id="KAG7454131.1"/>
    </source>
</evidence>
<evidence type="ECO:0000313" key="3">
    <source>
        <dbReference type="Proteomes" id="UP000693946"/>
    </source>
</evidence>
<sequence length="88" mass="10448">MQHPNFETRHPLQTDEQQETGFDPLQNFNKNRSRGSLDSSYSQSQSTFLSYRKEWDDLFLNSNYLARIRQAGISGRLRSSRFRSVCWK</sequence>
<evidence type="ECO:0000256" key="1">
    <source>
        <dbReference type="SAM" id="MobiDB-lite"/>
    </source>
</evidence>
<dbReference type="AlphaFoldDB" id="A0AAV6PE52"/>
<feature type="compositionally biased region" description="Basic and acidic residues" evidence="1">
    <location>
        <begin position="1"/>
        <end position="13"/>
    </location>
</feature>